<evidence type="ECO:0000256" key="1">
    <source>
        <dbReference type="ARBA" id="ARBA00004479"/>
    </source>
</evidence>
<keyword evidence="7" id="KW-0067">ATP-binding</keyword>
<feature type="region of interest" description="Disordered" evidence="11">
    <location>
        <begin position="328"/>
        <end position="353"/>
    </location>
</feature>
<evidence type="ECO:0000256" key="10">
    <source>
        <dbReference type="ARBA" id="ARBA00023170"/>
    </source>
</evidence>
<feature type="domain" description="Serine-threonine/tyrosine-protein kinase catalytic" evidence="13">
    <location>
        <begin position="198"/>
        <end position="240"/>
    </location>
</feature>
<comment type="subcellular location">
    <subcellularLocation>
        <location evidence="1">Membrane</location>
        <topology evidence="1">Single-pass type I membrane protein</topology>
    </subcellularLocation>
</comment>
<evidence type="ECO:0000256" key="2">
    <source>
        <dbReference type="ARBA" id="ARBA00022527"/>
    </source>
</evidence>
<dbReference type="Proteomes" id="UP000037510">
    <property type="component" value="Unassembled WGS sequence"/>
</dbReference>
<evidence type="ECO:0000313" key="14">
    <source>
        <dbReference type="EMBL" id="KOB78301.1"/>
    </source>
</evidence>
<evidence type="ECO:0000256" key="11">
    <source>
        <dbReference type="SAM" id="MobiDB-lite"/>
    </source>
</evidence>
<feature type="transmembrane region" description="Helical" evidence="12">
    <location>
        <begin position="154"/>
        <end position="175"/>
    </location>
</feature>
<keyword evidence="8 12" id="KW-1133">Transmembrane helix</keyword>
<reference evidence="14 15" key="1">
    <citation type="journal article" date="2015" name="Genome Biol. Evol.">
        <title>The genome of winter moth (Operophtera brumata) provides a genomic perspective on sexual dimorphism and phenology.</title>
        <authorList>
            <person name="Derks M.F."/>
            <person name="Smit S."/>
            <person name="Salis L."/>
            <person name="Schijlen E."/>
            <person name="Bossers A."/>
            <person name="Mateman C."/>
            <person name="Pijl A.S."/>
            <person name="de Ridder D."/>
            <person name="Groenen M.A."/>
            <person name="Visser M.E."/>
            <person name="Megens H.J."/>
        </authorList>
    </citation>
    <scope>NUCLEOTIDE SEQUENCE [LARGE SCALE GENOMIC DNA]</scope>
    <source>
        <strain evidence="14">WM2013NL</strain>
        <tissue evidence="14">Head and thorax</tissue>
    </source>
</reference>
<keyword evidence="5" id="KW-0547">Nucleotide-binding</keyword>
<dbReference type="GO" id="GO:0043235">
    <property type="term" value="C:receptor complex"/>
    <property type="evidence" value="ECO:0007669"/>
    <property type="project" value="TreeGrafter"/>
</dbReference>
<keyword evidence="6" id="KW-0418">Kinase</keyword>
<dbReference type="InterPro" id="IPR001245">
    <property type="entry name" value="Ser-Thr/Tyr_kinase_cat_dom"/>
</dbReference>
<dbReference type="GO" id="GO:0030509">
    <property type="term" value="P:BMP signaling pathway"/>
    <property type="evidence" value="ECO:0007669"/>
    <property type="project" value="TreeGrafter"/>
</dbReference>
<sequence length="493" mass="53452">MHSVPAQESSESQNLSIGYPRLLDQGEASLSFQKTTLHYRGCCRGMVEVAGVQVRAHATSAPGSQRGCPALSSVAAPNHSAMLTSVSTLRAYASSAPGSQRGCPALSSAAAPNHSAMLTSVSTLRAHATSAPGEETVTMKAESTMAATPAPSKYSNLVASAILALAALLVMAAILHKMYCTKVELSQDIEKAGNKPCIVHRDVNSSNVLISGDGSCRLADLGLAQTLRPRSTNTAPTRYTEVSTNAASPELQRGPYKIHRGQYKRCVPGAPTRPLQDTQRSVQTLRPRSTNTAPTRYTEVSTNAASPEHQHGPYKIHRGQYKRCVPGAPTRPLQDTQRSVQTLRPRSTNTAPTRYAEVSTNAASPELQHGPYKIHRDWFCEIDFLSQTLVSRNKARPPLPKGPVPEGRALKVASDTCEECWDHDAEARYLELYLSCDRCHIQVTRRAPPCRRAPCRRGGRSRWRATRVRSAGTTTPRRGTLNSISRAIGVTFK</sequence>
<evidence type="ECO:0000256" key="5">
    <source>
        <dbReference type="ARBA" id="ARBA00022741"/>
    </source>
</evidence>
<dbReference type="GO" id="GO:0005024">
    <property type="term" value="F:transforming growth factor beta receptor activity"/>
    <property type="evidence" value="ECO:0007669"/>
    <property type="project" value="TreeGrafter"/>
</dbReference>
<dbReference type="PANTHER" id="PTHR23255:SF100">
    <property type="entry name" value="RECEPTOR PROTEIN SERINE_THREONINE KINASE"/>
    <property type="match status" value="1"/>
</dbReference>
<dbReference type="SUPFAM" id="SSF56112">
    <property type="entry name" value="Protein kinase-like (PK-like)"/>
    <property type="match status" value="1"/>
</dbReference>
<feature type="compositionally biased region" description="Polar residues" evidence="11">
    <location>
        <begin position="333"/>
        <end position="353"/>
    </location>
</feature>
<keyword evidence="15" id="KW-1185">Reference proteome</keyword>
<protein>
    <submittedName>
        <fullName evidence="14">Bone morphogenetic protein receptor type-2</fullName>
    </submittedName>
</protein>
<dbReference type="STRING" id="104452.A0A0L7LSW1"/>
<name>A0A0L7LSW1_OPEBR</name>
<dbReference type="Gene3D" id="1.10.510.10">
    <property type="entry name" value="Transferase(Phosphotransferase) domain 1"/>
    <property type="match status" value="1"/>
</dbReference>
<organism evidence="14 15">
    <name type="scientific">Operophtera brumata</name>
    <name type="common">Winter moth</name>
    <name type="synonym">Phalaena brumata</name>
    <dbReference type="NCBI Taxonomy" id="104452"/>
    <lineage>
        <taxon>Eukaryota</taxon>
        <taxon>Metazoa</taxon>
        <taxon>Ecdysozoa</taxon>
        <taxon>Arthropoda</taxon>
        <taxon>Hexapoda</taxon>
        <taxon>Insecta</taxon>
        <taxon>Pterygota</taxon>
        <taxon>Neoptera</taxon>
        <taxon>Endopterygota</taxon>
        <taxon>Lepidoptera</taxon>
        <taxon>Glossata</taxon>
        <taxon>Ditrysia</taxon>
        <taxon>Geometroidea</taxon>
        <taxon>Geometridae</taxon>
        <taxon>Larentiinae</taxon>
        <taxon>Operophtera</taxon>
    </lineage>
</organism>
<dbReference type="Pfam" id="PF07714">
    <property type="entry name" value="PK_Tyr_Ser-Thr"/>
    <property type="match status" value="1"/>
</dbReference>
<evidence type="ECO:0000313" key="15">
    <source>
        <dbReference type="Proteomes" id="UP000037510"/>
    </source>
</evidence>
<feature type="region of interest" description="Disordered" evidence="11">
    <location>
        <begin position="266"/>
        <end position="313"/>
    </location>
</feature>
<evidence type="ECO:0000256" key="6">
    <source>
        <dbReference type="ARBA" id="ARBA00022777"/>
    </source>
</evidence>
<dbReference type="EMBL" id="JTDY01000206">
    <property type="protein sequence ID" value="KOB78301.1"/>
    <property type="molecule type" value="Genomic_DNA"/>
</dbReference>
<comment type="caution">
    <text evidence="14">The sequence shown here is derived from an EMBL/GenBank/DDBJ whole genome shotgun (WGS) entry which is preliminary data.</text>
</comment>
<proteinExistence type="predicted"/>
<evidence type="ECO:0000256" key="4">
    <source>
        <dbReference type="ARBA" id="ARBA00022692"/>
    </source>
</evidence>
<keyword evidence="2" id="KW-0723">Serine/threonine-protein kinase</keyword>
<evidence type="ECO:0000256" key="8">
    <source>
        <dbReference type="ARBA" id="ARBA00022989"/>
    </source>
</evidence>
<keyword evidence="10 14" id="KW-0675">Receptor</keyword>
<evidence type="ECO:0000256" key="3">
    <source>
        <dbReference type="ARBA" id="ARBA00022679"/>
    </source>
</evidence>
<evidence type="ECO:0000256" key="7">
    <source>
        <dbReference type="ARBA" id="ARBA00022840"/>
    </source>
</evidence>
<keyword evidence="4 12" id="KW-0812">Transmembrane</keyword>
<evidence type="ECO:0000259" key="13">
    <source>
        <dbReference type="Pfam" id="PF07714"/>
    </source>
</evidence>
<dbReference type="AlphaFoldDB" id="A0A0L7LSW1"/>
<dbReference type="GO" id="GO:0005886">
    <property type="term" value="C:plasma membrane"/>
    <property type="evidence" value="ECO:0007669"/>
    <property type="project" value="TreeGrafter"/>
</dbReference>
<dbReference type="GO" id="GO:0005524">
    <property type="term" value="F:ATP binding"/>
    <property type="evidence" value="ECO:0007669"/>
    <property type="project" value="UniProtKB-KW"/>
</dbReference>
<dbReference type="InterPro" id="IPR000333">
    <property type="entry name" value="TGFB_receptor"/>
</dbReference>
<keyword evidence="9 12" id="KW-0472">Membrane</keyword>
<feature type="compositionally biased region" description="Polar residues" evidence="11">
    <location>
        <begin position="275"/>
        <end position="305"/>
    </location>
</feature>
<dbReference type="PANTHER" id="PTHR23255">
    <property type="entry name" value="TRANSFORMING GROWTH FACTOR-BETA RECEPTOR TYPE I AND II"/>
    <property type="match status" value="1"/>
</dbReference>
<evidence type="ECO:0000256" key="12">
    <source>
        <dbReference type="SAM" id="Phobius"/>
    </source>
</evidence>
<evidence type="ECO:0000256" key="9">
    <source>
        <dbReference type="ARBA" id="ARBA00023136"/>
    </source>
</evidence>
<keyword evidence="3" id="KW-0808">Transferase</keyword>
<dbReference type="InterPro" id="IPR011009">
    <property type="entry name" value="Kinase-like_dom_sf"/>
</dbReference>
<gene>
    <name evidence="14" type="ORF">OBRU01_02720</name>
</gene>
<accession>A0A0L7LSW1</accession>